<dbReference type="NCBIfam" id="NF001109">
    <property type="entry name" value="PRK00136.1"/>
    <property type="match status" value="1"/>
</dbReference>
<evidence type="ECO:0000256" key="7">
    <source>
        <dbReference type="ARBA" id="ARBA00046740"/>
    </source>
</evidence>
<sequence>MSMSDPIADMLTRIRNGQRASKSSVSFPASKLKKSVLEVLVSEGYISGYASGESDGKPTITVDLKYYQGKPVISKIQRVSRPGLRIFRGKDDLPEILGGLGVAIVSTSKGVMSGKAAKAAGFGGEVICSVE</sequence>
<keyword evidence="2 8" id="KW-0699">rRNA-binding</keyword>
<dbReference type="PROSITE" id="PS00053">
    <property type="entry name" value="RIBOSOMAL_S8"/>
    <property type="match status" value="1"/>
</dbReference>
<comment type="subunit">
    <text evidence="7 8">Part of the 30S ribosomal subunit. Contacts proteins S5 and S12.</text>
</comment>
<dbReference type="AlphaFoldDB" id="A0A317CND6"/>
<accession>A0A317CND6</accession>
<dbReference type="InterPro" id="IPR000630">
    <property type="entry name" value="Ribosomal_uS8"/>
</dbReference>
<dbReference type="OrthoDB" id="9802617at2"/>
<evidence type="ECO:0000313" key="11">
    <source>
        <dbReference type="Proteomes" id="UP000245539"/>
    </source>
</evidence>
<comment type="function">
    <text evidence="8">One of the primary rRNA binding proteins, it binds directly to 16S rRNA central domain where it helps coordinate assembly of the platform of the 30S subunit.</text>
</comment>
<evidence type="ECO:0000256" key="3">
    <source>
        <dbReference type="ARBA" id="ARBA00022884"/>
    </source>
</evidence>
<dbReference type="GO" id="GO:0005737">
    <property type="term" value="C:cytoplasm"/>
    <property type="evidence" value="ECO:0007669"/>
    <property type="project" value="UniProtKB-ARBA"/>
</dbReference>
<evidence type="ECO:0000256" key="5">
    <source>
        <dbReference type="ARBA" id="ARBA00023274"/>
    </source>
</evidence>
<dbReference type="GO" id="GO:0005840">
    <property type="term" value="C:ribosome"/>
    <property type="evidence" value="ECO:0007669"/>
    <property type="project" value="UniProtKB-KW"/>
</dbReference>
<dbReference type="Pfam" id="PF00410">
    <property type="entry name" value="Ribosomal_S8"/>
    <property type="match status" value="1"/>
</dbReference>
<comment type="similarity">
    <text evidence="1 8 9">Belongs to the universal ribosomal protein uS8 family.</text>
</comment>
<dbReference type="PANTHER" id="PTHR11758">
    <property type="entry name" value="40S RIBOSOMAL PROTEIN S15A"/>
    <property type="match status" value="1"/>
</dbReference>
<evidence type="ECO:0000256" key="9">
    <source>
        <dbReference type="RuleBase" id="RU003660"/>
    </source>
</evidence>
<keyword evidence="5 8" id="KW-0687">Ribonucleoprotein</keyword>
<evidence type="ECO:0000256" key="6">
    <source>
        <dbReference type="ARBA" id="ARBA00035258"/>
    </source>
</evidence>
<evidence type="ECO:0000313" key="10">
    <source>
        <dbReference type="EMBL" id="PWR00037.1"/>
    </source>
</evidence>
<evidence type="ECO:0000256" key="2">
    <source>
        <dbReference type="ARBA" id="ARBA00022730"/>
    </source>
</evidence>
<keyword evidence="4 8" id="KW-0689">Ribosomal protein</keyword>
<keyword evidence="11" id="KW-1185">Reference proteome</keyword>
<proteinExistence type="inferred from homology"/>
<keyword evidence="3 8" id="KW-0694">RNA-binding</keyword>
<dbReference type="InterPro" id="IPR035987">
    <property type="entry name" value="Ribosomal_uS8_sf"/>
</dbReference>
<dbReference type="FunFam" id="3.30.1490.10:FF:000001">
    <property type="entry name" value="30S ribosomal protein S8"/>
    <property type="match status" value="1"/>
</dbReference>
<dbReference type="GO" id="GO:1990904">
    <property type="term" value="C:ribonucleoprotein complex"/>
    <property type="evidence" value="ECO:0007669"/>
    <property type="project" value="UniProtKB-KW"/>
</dbReference>
<gene>
    <name evidence="8" type="primary">rpsH</name>
    <name evidence="10" type="ORF">DKW60_02520</name>
</gene>
<dbReference type="InterPro" id="IPR047863">
    <property type="entry name" value="Ribosomal_uS8_CS"/>
</dbReference>
<dbReference type="EMBL" id="QGKM01000005">
    <property type="protein sequence ID" value="PWR00037.1"/>
    <property type="molecule type" value="Genomic_DNA"/>
</dbReference>
<evidence type="ECO:0000256" key="1">
    <source>
        <dbReference type="ARBA" id="ARBA00006471"/>
    </source>
</evidence>
<dbReference type="GO" id="GO:0003735">
    <property type="term" value="F:structural constituent of ribosome"/>
    <property type="evidence" value="ECO:0007669"/>
    <property type="project" value="InterPro"/>
</dbReference>
<comment type="caution">
    <text evidence="10">The sequence shown here is derived from an EMBL/GenBank/DDBJ whole genome shotgun (WGS) entry which is preliminary data.</text>
</comment>
<organism evidence="10 11">
    <name type="scientific">Leucothrix pacifica</name>
    <dbReference type="NCBI Taxonomy" id="1247513"/>
    <lineage>
        <taxon>Bacteria</taxon>
        <taxon>Pseudomonadati</taxon>
        <taxon>Pseudomonadota</taxon>
        <taxon>Gammaproteobacteria</taxon>
        <taxon>Thiotrichales</taxon>
        <taxon>Thiotrichaceae</taxon>
        <taxon>Leucothrix</taxon>
    </lineage>
</organism>
<evidence type="ECO:0000256" key="4">
    <source>
        <dbReference type="ARBA" id="ARBA00022980"/>
    </source>
</evidence>
<dbReference type="HAMAP" id="MF_01302_B">
    <property type="entry name" value="Ribosomal_uS8_B"/>
    <property type="match status" value="1"/>
</dbReference>
<dbReference type="GO" id="GO:0006412">
    <property type="term" value="P:translation"/>
    <property type="evidence" value="ECO:0007669"/>
    <property type="project" value="UniProtKB-UniRule"/>
</dbReference>
<dbReference type="Gene3D" id="3.30.1370.30">
    <property type="match status" value="1"/>
</dbReference>
<reference evidence="10 11" key="1">
    <citation type="submission" date="2018-05" db="EMBL/GenBank/DDBJ databases">
        <title>Leucothrix arctica sp. nov., isolated from Arctic seawater.</title>
        <authorList>
            <person name="Choi A."/>
            <person name="Baek K."/>
        </authorList>
    </citation>
    <scope>NUCLEOTIDE SEQUENCE [LARGE SCALE GENOMIC DNA]</scope>
    <source>
        <strain evidence="10 11">JCM 18388</strain>
    </source>
</reference>
<protein>
    <recommendedName>
        <fullName evidence="6 8">Small ribosomal subunit protein uS8</fullName>
    </recommendedName>
</protein>
<name>A0A317CND6_9GAMM</name>
<dbReference type="Gene3D" id="3.30.1490.10">
    <property type="match status" value="1"/>
</dbReference>
<dbReference type="FunFam" id="3.30.1370.30:FF:000002">
    <property type="entry name" value="30S ribosomal protein S8"/>
    <property type="match status" value="1"/>
</dbReference>
<dbReference type="GO" id="GO:0019843">
    <property type="term" value="F:rRNA binding"/>
    <property type="evidence" value="ECO:0007669"/>
    <property type="project" value="UniProtKB-UniRule"/>
</dbReference>
<dbReference type="Proteomes" id="UP000245539">
    <property type="component" value="Unassembled WGS sequence"/>
</dbReference>
<dbReference type="SUPFAM" id="SSF56047">
    <property type="entry name" value="Ribosomal protein S8"/>
    <property type="match status" value="1"/>
</dbReference>
<evidence type="ECO:0000256" key="8">
    <source>
        <dbReference type="HAMAP-Rule" id="MF_01302"/>
    </source>
</evidence>
<dbReference type="RefSeq" id="WP_109836095.1">
    <property type="nucleotide sequence ID" value="NZ_QGKM01000005.1"/>
</dbReference>